<gene>
    <name evidence="1" type="ORF">SAMN05660653_00878</name>
</gene>
<keyword evidence="2" id="KW-1185">Reference proteome</keyword>
<dbReference type="Proteomes" id="UP000198771">
    <property type="component" value="Unassembled WGS sequence"/>
</dbReference>
<dbReference type="AlphaFoldDB" id="A0A1G6BC28"/>
<sequence length="105" mass="12321">MALHIRINNDELPVRSELVVWAEFIDLTGIHPSRLGELVELGWICPDKQGEECYLFHPRDVYRVSKLERLCRDFELPALAGTIIVDLLERIDDLDRQVRDLRRLL</sequence>
<accession>A0A1G6BC28</accession>
<dbReference type="STRING" id="617002.SAMN05660653_00878"/>
<dbReference type="Pfam" id="PF13591">
    <property type="entry name" value="MerR_2"/>
    <property type="match status" value="1"/>
</dbReference>
<proteinExistence type="predicted"/>
<organism evidence="1 2">
    <name type="scientific">Desulfonatronum thiosulfatophilum</name>
    <dbReference type="NCBI Taxonomy" id="617002"/>
    <lineage>
        <taxon>Bacteria</taxon>
        <taxon>Pseudomonadati</taxon>
        <taxon>Thermodesulfobacteriota</taxon>
        <taxon>Desulfovibrionia</taxon>
        <taxon>Desulfovibrionales</taxon>
        <taxon>Desulfonatronaceae</taxon>
        <taxon>Desulfonatronum</taxon>
    </lineage>
</organism>
<dbReference type="Gene3D" id="1.10.1660.10">
    <property type="match status" value="1"/>
</dbReference>
<evidence type="ECO:0000313" key="1">
    <source>
        <dbReference type="EMBL" id="SDB18167.1"/>
    </source>
</evidence>
<name>A0A1G6BC28_9BACT</name>
<evidence type="ECO:0000313" key="2">
    <source>
        <dbReference type="Proteomes" id="UP000198771"/>
    </source>
</evidence>
<dbReference type="EMBL" id="FMXO01000004">
    <property type="protein sequence ID" value="SDB18167.1"/>
    <property type="molecule type" value="Genomic_DNA"/>
</dbReference>
<dbReference type="OrthoDB" id="5471718at2"/>
<protein>
    <submittedName>
        <fullName evidence="1">Chaperone modulatory protein CbpM</fullName>
    </submittedName>
</protein>
<dbReference type="RefSeq" id="WP_092117646.1">
    <property type="nucleotide sequence ID" value="NZ_FMXO01000004.1"/>
</dbReference>
<reference evidence="1 2" key="1">
    <citation type="submission" date="2016-10" db="EMBL/GenBank/DDBJ databases">
        <authorList>
            <person name="de Groot N.N."/>
        </authorList>
    </citation>
    <scope>NUCLEOTIDE SEQUENCE [LARGE SCALE GENOMIC DNA]</scope>
    <source>
        <strain evidence="1 2">ASO4-2</strain>
    </source>
</reference>